<dbReference type="EMBL" id="JASCZI010243323">
    <property type="protein sequence ID" value="MED6213036.1"/>
    <property type="molecule type" value="Genomic_DNA"/>
</dbReference>
<dbReference type="Proteomes" id="UP001341840">
    <property type="component" value="Unassembled WGS sequence"/>
</dbReference>
<feature type="region of interest" description="Disordered" evidence="1">
    <location>
        <begin position="47"/>
        <end position="69"/>
    </location>
</feature>
<reference evidence="2 3" key="1">
    <citation type="journal article" date="2023" name="Plants (Basel)">
        <title>Bridging the Gap: Combining Genomics and Transcriptomics Approaches to Understand Stylosanthes scabra, an Orphan Legume from the Brazilian Caatinga.</title>
        <authorList>
            <person name="Ferreira-Neto J.R.C."/>
            <person name="da Silva M.D."/>
            <person name="Binneck E."/>
            <person name="de Melo N.F."/>
            <person name="da Silva R.H."/>
            <person name="de Melo A.L.T.M."/>
            <person name="Pandolfi V."/>
            <person name="Bustamante F.O."/>
            <person name="Brasileiro-Vidal A.C."/>
            <person name="Benko-Iseppon A.M."/>
        </authorList>
    </citation>
    <scope>NUCLEOTIDE SEQUENCE [LARGE SCALE GENOMIC DNA]</scope>
    <source>
        <tissue evidence="2">Leaves</tissue>
    </source>
</reference>
<evidence type="ECO:0000313" key="3">
    <source>
        <dbReference type="Proteomes" id="UP001341840"/>
    </source>
</evidence>
<accession>A0ABU6YT78</accession>
<proteinExistence type="predicted"/>
<protein>
    <submittedName>
        <fullName evidence="2">Uncharacterized protein</fullName>
    </submittedName>
</protein>
<keyword evidence="3" id="KW-1185">Reference proteome</keyword>
<sequence length="165" mass="18596">MVKQLKLWAPSTLTKLMSIPIRLQNTFTVMASRVALAMMMKMVAVVKSGRRRRATQRRRQPRRGKSHRSWNGIDRCRLKRAAPWLVAITISLAEVGHHVAERGHGKRKGWMEEQIRAAYSTGASHQISSPDLGMGCFGGLGSNSDFLSRTHSHQLCTCLHYDNDT</sequence>
<evidence type="ECO:0000256" key="1">
    <source>
        <dbReference type="SAM" id="MobiDB-lite"/>
    </source>
</evidence>
<comment type="caution">
    <text evidence="2">The sequence shown here is derived from an EMBL/GenBank/DDBJ whole genome shotgun (WGS) entry which is preliminary data.</text>
</comment>
<evidence type="ECO:0000313" key="2">
    <source>
        <dbReference type="EMBL" id="MED6213036.1"/>
    </source>
</evidence>
<gene>
    <name evidence="2" type="ORF">PIB30_089352</name>
</gene>
<name>A0ABU6YT78_9FABA</name>
<feature type="compositionally biased region" description="Basic residues" evidence="1">
    <location>
        <begin position="48"/>
        <end position="68"/>
    </location>
</feature>
<organism evidence="2 3">
    <name type="scientific">Stylosanthes scabra</name>
    <dbReference type="NCBI Taxonomy" id="79078"/>
    <lineage>
        <taxon>Eukaryota</taxon>
        <taxon>Viridiplantae</taxon>
        <taxon>Streptophyta</taxon>
        <taxon>Embryophyta</taxon>
        <taxon>Tracheophyta</taxon>
        <taxon>Spermatophyta</taxon>
        <taxon>Magnoliopsida</taxon>
        <taxon>eudicotyledons</taxon>
        <taxon>Gunneridae</taxon>
        <taxon>Pentapetalae</taxon>
        <taxon>rosids</taxon>
        <taxon>fabids</taxon>
        <taxon>Fabales</taxon>
        <taxon>Fabaceae</taxon>
        <taxon>Papilionoideae</taxon>
        <taxon>50 kb inversion clade</taxon>
        <taxon>dalbergioids sensu lato</taxon>
        <taxon>Dalbergieae</taxon>
        <taxon>Pterocarpus clade</taxon>
        <taxon>Stylosanthes</taxon>
    </lineage>
</organism>